<gene>
    <name evidence="2" type="ORF">GCM10007096_36400</name>
</gene>
<feature type="transmembrane region" description="Helical" evidence="1">
    <location>
        <begin position="7"/>
        <end position="31"/>
    </location>
</feature>
<comment type="caution">
    <text evidence="2">The sequence shown here is derived from an EMBL/GenBank/DDBJ whole genome shotgun (WGS) entry which is preliminary data.</text>
</comment>
<organism evidence="2 3">
    <name type="scientific">Pullulanibacillus pueri</name>
    <dbReference type="NCBI Taxonomy" id="1437324"/>
    <lineage>
        <taxon>Bacteria</taxon>
        <taxon>Bacillati</taxon>
        <taxon>Bacillota</taxon>
        <taxon>Bacilli</taxon>
        <taxon>Bacillales</taxon>
        <taxon>Sporolactobacillaceae</taxon>
        <taxon>Pullulanibacillus</taxon>
    </lineage>
</organism>
<dbReference type="EMBL" id="BMFV01000037">
    <property type="protein sequence ID" value="GGH87120.1"/>
    <property type="molecule type" value="Genomic_DNA"/>
</dbReference>
<dbReference type="Proteomes" id="UP000656813">
    <property type="component" value="Unassembled WGS sequence"/>
</dbReference>
<sequence>MVMVSKSYFIILVVNLYALVKELLYGSVLLYKHSLTIGITIFCVILAMFIAGMLFLEDNGKLS</sequence>
<name>A0A8J2ZZM4_9BACL</name>
<keyword evidence="1" id="KW-0472">Membrane</keyword>
<feature type="transmembrane region" description="Helical" evidence="1">
    <location>
        <begin position="37"/>
        <end position="56"/>
    </location>
</feature>
<protein>
    <submittedName>
        <fullName evidence="2">Uncharacterized protein</fullName>
    </submittedName>
</protein>
<keyword evidence="3" id="KW-1185">Reference proteome</keyword>
<keyword evidence="1" id="KW-0812">Transmembrane</keyword>
<dbReference type="AlphaFoldDB" id="A0A8J2ZZM4"/>
<keyword evidence="1" id="KW-1133">Transmembrane helix</keyword>
<evidence type="ECO:0000313" key="3">
    <source>
        <dbReference type="Proteomes" id="UP000656813"/>
    </source>
</evidence>
<accession>A0A8J2ZZM4</accession>
<reference evidence="2" key="1">
    <citation type="journal article" date="2014" name="Int. J. Syst. Evol. Microbiol.">
        <title>Complete genome sequence of Corynebacterium casei LMG S-19264T (=DSM 44701T), isolated from a smear-ripened cheese.</title>
        <authorList>
            <consortium name="US DOE Joint Genome Institute (JGI-PGF)"/>
            <person name="Walter F."/>
            <person name="Albersmeier A."/>
            <person name="Kalinowski J."/>
            <person name="Ruckert C."/>
        </authorList>
    </citation>
    <scope>NUCLEOTIDE SEQUENCE</scope>
    <source>
        <strain evidence="2">CGMCC 1.12777</strain>
    </source>
</reference>
<proteinExistence type="predicted"/>
<evidence type="ECO:0000313" key="2">
    <source>
        <dbReference type="EMBL" id="GGH87120.1"/>
    </source>
</evidence>
<dbReference type="RefSeq" id="WP_188498808.1">
    <property type="nucleotide sequence ID" value="NZ_BMFV01000037.1"/>
</dbReference>
<reference evidence="2" key="2">
    <citation type="submission" date="2020-09" db="EMBL/GenBank/DDBJ databases">
        <authorList>
            <person name="Sun Q."/>
            <person name="Zhou Y."/>
        </authorList>
    </citation>
    <scope>NUCLEOTIDE SEQUENCE</scope>
    <source>
        <strain evidence="2">CGMCC 1.12777</strain>
    </source>
</reference>
<evidence type="ECO:0000256" key="1">
    <source>
        <dbReference type="SAM" id="Phobius"/>
    </source>
</evidence>